<evidence type="ECO:0000313" key="2">
    <source>
        <dbReference type="Proteomes" id="UP001472677"/>
    </source>
</evidence>
<proteinExistence type="predicted"/>
<gene>
    <name evidence="1" type="ORF">V6N12_064591</name>
</gene>
<dbReference type="Proteomes" id="UP001472677">
    <property type="component" value="Unassembled WGS sequence"/>
</dbReference>
<evidence type="ECO:0000313" key="1">
    <source>
        <dbReference type="EMBL" id="KAK8596091.1"/>
    </source>
</evidence>
<reference evidence="1 2" key="1">
    <citation type="journal article" date="2024" name="G3 (Bethesda)">
        <title>Genome assembly of Hibiscus sabdariffa L. provides insights into metabolisms of medicinal natural products.</title>
        <authorList>
            <person name="Kim T."/>
        </authorList>
    </citation>
    <scope>NUCLEOTIDE SEQUENCE [LARGE SCALE GENOMIC DNA]</scope>
    <source>
        <strain evidence="1">TK-2024</strain>
        <tissue evidence="1">Old leaves</tissue>
    </source>
</reference>
<name>A0ABR2G6F6_9ROSI</name>
<protein>
    <submittedName>
        <fullName evidence="1">Uncharacterized protein</fullName>
    </submittedName>
</protein>
<accession>A0ABR2G6F6</accession>
<organism evidence="1 2">
    <name type="scientific">Hibiscus sabdariffa</name>
    <name type="common">roselle</name>
    <dbReference type="NCBI Taxonomy" id="183260"/>
    <lineage>
        <taxon>Eukaryota</taxon>
        <taxon>Viridiplantae</taxon>
        <taxon>Streptophyta</taxon>
        <taxon>Embryophyta</taxon>
        <taxon>Tracheophyta</taxon>
        <taxon>Spermatophyta</taxon>
        <taxon>Magnoliopsida</taxon>
        <taxon>eudicotyledons</taxon>
        <taxon>Gunneridae</taxon>
        <taxon>Pentapetalae</taxon>
        <taxon>rosids</taxon>
        <taxon>malvids</taxon>
        <taxon>Malvales</taxon>
        <taxon>Malvaceae</taxon>
        <taxon>Malvoideae</taxon>
        <taxon>Hibiscus</taxon>
    </lineage>
</organism>
<sequence>MLQLYLCMCFDDLHQQDDKGDVSAEITGPVRIDFSADLQILAKRLATLLLIPKSNYLLSCLYSISLSGKLSPFITDVTRISSLQGN</sequence>
<dbReference type="EMBL" id="JBBPBM010000002">
    <property type="protein sequence ID" value="KAK8596091.1"/>
    <property type="molecule type" value="Genomic_DNA"/>
</dbReference>
<keyword evidence="2" id="KW-1185">Reference proteome</keyword>
<comment type="caution">
    <text evidence="1">The sequence shown here is derived from an EMBL/GenBank/DDBJ whole genome shotgun (WGS) entry which is preliminary data.</text>
</comment>